<evidence type="ECO:0000256" key="1">
    <source>
        <dbReference type="SAM" id="Phobius"/>
    </source>
</evidence>
<protein>
    <submittedName>
        <fullName evidence="2">Uncharacterized protein</fullName>
    </submittedName>
</protein>
<keyword evidence="1" id="KW-1133">Transmembrane helix</keyword>
<name>A0AA35JRL3_9SAUR</name>
<evidence type="ECO:0000313" key="3">
    <source>
        <dbReference type="Proteomes" id="UP001178461"/>
    </source>
</evidence>
<feature type="transmembrane region" description="Helical" evidence="1">
    <location>
        <begin position="6"/>
        <end position="28"/>
    </location>
</feature>
<keyword evidence="1" id="KW-0812">Transmembrane</keyword>
<accession>A0AA35JRL3</accession>
<sequence>MLSIVGIVVTLVVCGDLFIMILEIIRAYSYMVRNALQRIVPNTEGAVMSETAQRGFSLKRFLGAKDPVDRRVERDKFRQEPRRRTGMDWL</sequence>
<keyword evidence="3" id="KW-1185">Reference proteome</keyword>
<dbReference type="EMBL" id="OX395126">
    <property type="protein sequence ID" value="CAI5764810.1"/>
    <property type="molecule type" value="Genomic_DNA"/>
</dbReference>
<keyword evidence="1" id="KW-0472">Membrane</keyword>
<dbReference type="AlphaFoldDB" id="A0AA35JRL3"/>
<dbReference type="Proteomes" id="UP001178461">
    <property type="component" value="Chromosome 1"/>
</dbReference>
<evidence type="ECO:0000313" key="2">
    <source>
        <dbReference type="EMBL" id="CAI5764810.1"/>
    </source>
</evidence>
<reference evidence="2" key="1">
    <citation type="submission" date="2022-12" db="EMBL/GenBank/DDBJ databases">
        <authorList>
            <person name="Alioto T."/>
            <person name="Alioto T."/>
            <person name="Gomez Garrido J."/>
        </authorList>
    </citation>
    <scope>NUCLEOTIDE SEQUENCE</scope>
</reference>
<organism evidence="2 3">
    <name type="scientific">Podarcis lilfordi</name>
    <name type="common">Lilford's wall lizard</name>
    <dbReference type="NCBI Taxonomy" id="74358"/>
    <lineage>
        <taxon>Eukaryota</taxon>
        <taxon>Metazoa</taxon>
        <taxon>Chordata</taxon>
        <taxon>Craniata</taxon>
        <taxon>Vertebrata</taxon>
        <taxon>Euteleostomi</taxon>
        <taxon>Lepidosauria</taxon>
        <taxon>Squamata</taxon>
        <taxon>Bifurcata</taxon>
        <taxon>Unidentata</taxon>
        <taxon>Episquamata</taxon>
        <taxon>Laterata</taxon>
        <taxon>Lacertibaenia</taxon>
        <taxon>Lacertidae</taxon>
        <taxon>Podarcis</taxon>
    </lineage>
</organism>
<gene>
    <name evidence="2" type="ORF">PODLI_1B007611</name>
</gene>
<proteinExistence type="predicted"/>